<comment type="caution">
    <text evidence="2">The sequence shown here is derived from an EMBL/GenBank/DDBJ whole genome shotgun (WGS) entry which is preliminary data.</text>
</comment>
<protein>
    <submittedName>
        <fullName evidence="2">30223_t:CDS:1</fullName>
    </submittedName>
</protein>
<evidence type="ECO:0000313" key="2">
    <source>
        <dbReference type="EMBL" id="CAG8523218.1"/>
    </source>
</evidence>
<gene>
    <name evidence="2" type="ORF">GMARGA_LOCUS3262</name>
</gene>
<sequence length="88" mass="9931">MFGYKLLGIYPQFTYLSRRLSGNRSGGSTNNASNRKQSSLKPINNLKYLGNKCKNIRVFIVEITLMDLETETVVDTTNNSKTIIIETP</sequence>
<evidence type="ECO:0000256" key="1">
    <source>
        <dbReference type="SAM" id="MobiDB-lite"/>
    </source>
</evidence>
<dbReference type="EMBL" id="CAJVQB010001155">
    <property type="protein sequence ID" value="CAG8523218.1"/>
    <property type="molecule type" value="Genomic_DNA"/>
</dbReference>
<keyword evidence="3" id="KW-1185">Reference proteome</keyword>
<reference evidence="2 3" key="1">
    <citation type="submission" date="2021-06" db="EMBL/GenBank/DDBJ databases">
        <authorList>
            <person name="Kallberg Y."/>
            <person name="Tangrot J."/>
            <person name="Rosling A."/>
        </authorList>
    </citation>
    <scope>NUCLEOTIDE SEQUENCE [LARGE SCALE GENOMIC DNA]</scope>
    <source>
        <strain evidence="2 3">120-4 pot B 10/14</strain>
    </source>
</reference>
<accession>A0ABM8W4K0</accession>
<evidence type="ECO:0000313" key="3">
    <source>
        <dbReference type="Proteomes" id="UP000789901"/>
    </source>
</evidence>
<feature type="compositionally biased region" description="Low complexity" evidence="1">
    <location>
        <begin position="19"/>
        <end position="35"/>
    </location>
</feature>
<feature type="region of interest" description="Disordered" evidence="1">
    <location>
        <begin position="19"/>
        <end position="38"/>
    </location>
</feature>
<organism evidence="2 3">
    <name type="scientific">Gigaspora margarita</name>
    <dbReference type="NCBI Taxonomy" id="4874"/>
    <lineage>
        <taxon>Eukaryota</taxon>
        <taxon>Fungi</taxon>
        <taxon>Fungi incertae sedis</taxon>
        <taxon>Mucoromycota</taxon>
        <taxon>Glomeromycotina</taxon>
        <taxon>Glomeromycetes</taxon>
        <taxon>Diversisporales</taxon>
        <taxon>Gigasporaceae</taxon>
        <taxon>Gigaspora</taxon>
    </lineage>
</organism>
<name>A0ABM8W4K0_GIGMA</name>
<dbReference type="Proteomes" id="UP000789901">
    <property type="component" value="Unassembled WGS sequence"/>
</dbReference>
<proteinExistence type="predicted"/>